<evidence type="ECO:0000256" key="2">
    <source>
        <dbReference type="ARBA" id="ARBA00023134"/>
    </source>
</evidence>
<dbReference type="EMBL" id="CAJJDN010000121">
    <property type="protein sequence ID" value="CAD8119521.1"/>
    <property type="molecule type" value="Genomic_DNA"/>
</dbReference>
<evidence type="ECO:0000259" key="3">
    <source>
        <dbReference type="Pfam" id="PF00009"/>
    </source>
</evidence>
<dbReference type="AlphaFoldDB" id="A0A8S1QV24"/>
<dbReference type="InterPro" id="IPR000795">
    <property type="entry name" value="T_Tr_GTP-bd_dom"/>
</dbReference>
<dbReference type="PANTHER" id="PTHR23115">
    <property type="entry name" value="TRANSLATION FACTOR"/>
    <property type="match status" value="1"/>
</dbReference>
<keyword evidence="2" id="KW-0342">GTP-binding</keyword>
<evidence type="ECO:0000313" key="5">
    <source>
        <dbReference type="Proteomes" id="UP000692954"/>
    </source>
</evidence>
<protein>
    <recommendedName>
        <fullName evidence="3">Tr-type G domain-containing protein</fullName>
    </recommendedName>
</protein>
<comment type="caution">
    <text evidence="4">The sequence shown here is derived from an EMBL/GenBank/DDBJ whole genome shotgun (WGS) entry which is preliminary data.</text>
</comment>
<feature type="domain" description="Tr-type G" evidence="3">
    <location>
        <begin position="50"/>
        <end position="176"/>
    </location>
</feature>
<dbReference type="Proteomes" id="UP000692954">
    <property type="component" value="Unassembled WGS sequence"/>
</dbReference>
<organism evidence="4 5">
    <name type="scientific">Paramecium sonneborni</name>
    <dbReference type="NCBI Taxonomy" id="65129"/>
    <lineage>
        <taxon>Eukaryota</taxon>
        <taxon>Sar</taxon>
        <taxon>Alveolata</taxon>
        <taxon>Ciliophora</taxon>
        <taxon>Intramacronucleata</taxon>
        <taxon>Oligohymenophorea</taxon>
        <taxon>Peniculida</taxon>
        <taxon>Parameciidae</taxon>
        <taxon>Paramecium</taxon>
    </lineage>
</organism>
<keyword evidence="1" id="KW-0547">Nucleotide-binding</keyword>
<evidence type="ECO:0000313" key="4">
    <source>
        <dbReference type="EMBL" id="CAD8119521.1"/>
    </source>
</evidence>
<proteinExistence type="predicted"/>
<reference evidence="4" key="1">
    <citation type="submission" date="2021-01" db="EMBL/GenBank/DDBJ databases">
        <authorList>
            <consortium name="Genoscope - CEA"/>
            <person name="William W."/>
        </authorList>
    </citation>
    <scope>NUCLEOTIDE SEQUENCE</scope>
</reference>
<accession>A0A8S1QV24</accession>
<dbReference type="OrthoDB" id="342024at2759"/>
<dbReference type="Pfam" id="PF00009">
    <property type="entry name" value="GTP_EFTU"/>
    <property type="match status" value="1"/>
</dbReference>
<dbReference type="GO" id="GO:0005525">
    <property type="term" value="F:GTP binding"/>
    <property type="evidence" value="ECO:0007669"/>
    <property type="project" value="UniProtKB-KW"/>
</dbReference>
<keyword evidence="5" id="KW-1185">Reference proteome</keyword>
<name>A0A8S1QV24_9CILI</name>
<dbReference type="InterPro" id="IPR050100">
    <property type="entry name" value="TRAFAC_GTPase_members"/>
</dbReference>
<sequence length="259" mass="30924">MWIQEKALWQKSFFKYLNKKKQEKIKRKLRIKVKIYLHLHMLKEKKKKVLDIAYTSILILKRQQNLQGSLGNTNFRPHLITGAAQADYAILEIDTTKNIFANTIQSGMLKEKLQFINAILIKQIIVALKKMDQINWDQKQYQEVKKYIQTSATKLGYNKQQIKFVQISAFQSQNIKNKHNNLWYQGLTLANQKEDQKVHLYQTNYIQAILKKYIQQGIYCEVKEVEKQKVEGDILQMKIKTQWIQNFKMFIFLVNFEFN</sequence>
<evidence type="ECO:0000256" key="1">
    <source>
        <dbReference type="ARBA" id="ARBA00022741"/>
    </source>
</evidence>
<dbReference type="GO" id="GO:0003924">
    <property type="term" value="F:GTPase activity"/>
    <property type="evidence" value="ECO:0007669"/>
    <property type="project" value="InterPro"/>
</dbReference>
<gene>
    <name evidence="4" type="ORF">PSON_ATCC_30995.1.T1210150</name>
</gene>